<accession>A0A3B0XLA1</accession>
<dbReference type="InterPro" id="IPR003481">
    <property type="entry name" value="FliD_N"/>
</dbReference>
<comment type="subcellular location">
    <subcellularLocation>
        <location evidence="1">Bacterial flagellum</location>
    </subcellularLocation>
</comment>
<evidence type="ECO:0000256" key="2">
    <source>
        <dbReference type="ARBA" id="ARBA00009764"/>
    </source>
</evidence>
<organism evidence="10">
    <name type="scientific">hydrothermal vent metagenome</name>
    <dbReference type="NCBI Taxonomy" id="652676"/>
    <lineage>
        <taxon>unclassified sequences</taxon>
        <taxon>metagenomes</taxon>
        <taxon>ecological metagenomes</taxon>
    </lineage>
</organism>
<dbReference type="GO" id="GO:0071973">
    <property type="term" value="P:bacterial-type flagellum-dependent cell motility"/>
    <property type="evidence" value="ECO:0007669"/>
    <property type="project" value="TreeGrafter"/>
</dbReference>
<dbReference type="InterPro" id="IPR040026">
    <property type="entry name" value="FliD"/>
</dbReference>
<proteinExistence type="inferred from homology"/>
<dbReference type="InterPro" id="IPR010809">
    <property type="entry name" value="FliD_C"/>
</dbReference>
<dbReference type="GO" id="GO:0009424">
    <property type="term" value="C:bacterial-type flagellum hook"/>
    <property type="evidence" value="ECO:0007669"/>
    <property type="project" value="InterPro"/>
</dbReference>
<evidence type="ECO:0000256" key="5">
    <source>
        <dbReference type="ARBA" id="ARBA00023143"/>
    </source>
</evidence>
<evidence type="ECO:0000259" key="9">
    <source>
        <dbReference type="Pfam" id="PF07195"/>
    </source>
</evidence>
<evidence type="ECO:0000256" key="3">
    <source>
        <dbReference type="ARBA" id="ARBA00011255"/>
    </source>
</evidence>
<comment type="similarity">
    <text evidence="2">Belongs to the FliD family.</text>
</comment>
<feature type="domain" description="Flagellar hook-associated protein 2 N-terminal" evidence="8">
    <location>
        <begin position="11"/>
        <end position="108"/>
    </location>
</feature>
<evidence type="ECO:0000313" key="10">
    <source>
        <dbReference type="EMBL" id="VAW63962.1"/>
    </source>
</evidence>
<evidence type="ECO:0000259" key="8">
    <source>
        <dbReference type="Pfam" id="PF02465"/>
    </source>
</evidence>
<dbReference type="GO" id="GO:0007155">
    <property type="term" value="P:cell adhesion"/>
    <property type="evidence" value="ECO:0007669"/>
    <property type="project" value="InterPro"/>
</dbReference>
<evidence type="ECO:0000256" key="6">
    <source>
        <dbReference type="ARBA" id="ARBA00033074"/>
    </source>
</evidence>
<evidence type="ECO:0000256" key="7">
    <source>
        <dbReference type="ARBA" id="ARBA00033192"/>
    </source>
</evidence>
<dbReference type="EMBL" id="UOFG01000217">
    <property type="protein sequence ID" value="VAW63962.1"/>
    <property type="molecule type" value="Genomic_DNA"/>
</dbReference>
<dbReference type="Pfam" id="PF07195">
    <property type="entry name" value="FliD_C"/>
    <property type="match status" value="2"/>
</dbReference>
<name>A0A3B0XLA1_9ZZZZ</name>
<dbReference type="GO" id="GO:0009421">
    <property type="term" value="C:bacterial-type flagellum filament cap"/>
    <property type="evidence" value="ECO:0007669"/>
    <property type="project" value="InterPro"/>
</dbReference>
<keyword evidence="10" id="KW-0282">Flagellum</keyword>
<keyword evidence="5" id="KW-0975">Bacterial flagellum</keyword>
<evidence type="ECO:0000256" key="4">
    <source>
        <dbReference type="ARBA" id="ARBA00023054"/>
    </source>
</evidence>
<feature type="domain" description="Flagellar hook-associated protein 2 C-terminal" evidence="9">
    <location>
        <begin position="249"/>
        <end position="424"/>
    </location>
</feature>
<dbReference type="AlphaFoldDB" id="A0A3B0XLA1"/>
<dbReference type="PANTHER" id="PTHR30288:SF0">
    <property type="entry name" value="FLAGELLAR HOOK-ASSOCIATED PROTEIN 2"/>
    <property type="match status" value="1"/>
</dbReference>
<feature type="domain" description="Flagellar hook-associated protein 2 C-terminal" evidence="9">
    <location>
        <begin position="582"/>
        <end position="653"/>
    </location>
</feature>
<sequence length="673" mass="69577">MATITAGGIGSGLDVTGILEQIVAAERGPAESRLNLKEAKLQAELSAFGSLKSTVNTFQASLGKLKSATFFNSSSVDVSNKDVLSASTSSIAQAGNYTVEVKKLAQSQALASVAFNNLTDVIGSGTLTFDFGTTVYDPGTDFATGDDTYTSFTQNTERPAKSVVIDNTNNTISGVRDAINQAGIGVTASIVDNGSGFQLLIASDLQGLDNSLEITVDEGGPAADNIDTTGLSQLAFNINATNIEQTQAADDALLTVNGLSVSRESNTVSGVITGVTLNLSSADPGNPIQVTVSNNNITEAQTNIGNFVSTFNELASTFSSLTEFDGDDGKNGILLGDTTARNIMQQIRREFGGIINNGGSFNGLSSIGISTNRDGTLTLDASELSDALNEDFDSVAQLFYANGNPTDNTVNFISNTSVAVDDDYRVSISSLATQGQLTGIAVGDAFTIDATNNTFSLIVDGISTNTITLSQNTYNRASLAVEIEKQINADGALLAAGVNASVSISASNEFQISSSTYGENSNVSISTQNATLGFDAAAVSSTGTNVVGSIGGSPGTGLGQQLSGSGLVLDITGNATGNLGSVRFSQGLANKLDSLLGRFLAGNGQLSSKTDSINDQIADITVQRTDLDERVTQIETRFRKQFTTLDILLGTLKNTSNFLDTQLAALPTIGGNN</sequence>
<dbReference type="Pfam" id="PF02465">
    <property type="entry name" value="FliD_N"/>
    <property type="match status" value="1"/>
</dbReference>
<evidence type="ECO:0000256" key="1">
    <source>
        <dbReference type="ARBA" id="ARBA00004365"/>
    </source>
</evidence>
<dbReference type="PANTHER" id="PTHR30288">
    <property type="entry name" value="FLAGELLAR CAP/ASSEMBLY PROTEIN FLID"/>
    <property type="match status" value="1"/>
</dbReference>
<comment type="subunit">
    <text evidence="3">Homopentamer.</text>
</comment>
<keyword evidence="10" id="KW-0969">Cilium</keyword>
<keyword evidence="10" id="KW-0966">Cell projection</keyword>
<gene>
    <name evidence="10" type="ORF">MNBD_GAMMA11-2147</name>
</gene>
<keyword evidence="4" id="KW-0175">Coiled coil</keyword>
<reference evidence="10" key="1">
    <citation type="submission" date="2018-06" db="EMBL/GenBank/DDBJ databases">
        <authorList>
            <person name="Zhirakovskaya E."/>
        </authorList>
    </citation>
    <scope>NUCLEOTIDE SEQUENCE</scope>
</reference>
<protein>
    <recommendedName>
        <fullName evidence="7">Filament cap protein</fullName>
    </recommendedName>
    <alternativeName>
        <fullName evidence="6">Flagellar cap protein</fullName>
    </alternativeName>
</protein>